<dbReference type="NCBIfam" id="NF005931">
    <property type="entry name" value="PRK07952.1"/>
    <property type="match status" value="1"/>
</dbReference>
<proteinExistence type="inferred from homology"/>
<dbReference type="CDD" id="cd00009">
    <property type="entry name" value="AAA"/>
    <property type="match status" value="1"/>
</dbReference>
<dbReference type="PANTHER" id="PTHR30050:SF9">
    <property type="entry name" value="DNA REPLICATION PROTEIN DNAC"/>
    <property type="match status" value="1"/>
</dbReference>
<evidence type="ECO:0000256" key="6">
    <source>
        <dbReference type="ARBA" id="ARBA00023125"/>
    </source>
</evidence>
<dbReference type="EMBL" id="CAADJG010000002">
    <property type="protein sequence ID" value="VFS65545.1"/>
    <property type="molecule type" value="Genomic_DNA"/>
</dbReference>
<keyword evidence="2" id="KW-0235">DNA replication</keyword>
<dbReference type="SMART" id="SM00382">
    <property type="entry name" value="AAA"/>
    <property type="match status" value="1"/>
</dbReference>
<comment type="similarity">
    <text evidence="7">Belongs to the DnaC family.</text>
</comment>
<dbReference type="Pfam" id="PF01695">
    <property type="entry name" value="IstB_IS21"/>
    <property type="match status" value="1"/>
</dbReference>
<evidence type="ECO:0000313" key="13">
    <source>
        <dbReference type="Proteomes" id="UP000332594"/>
    </source>
</evidence>
<dbReference type="GO" id="GO:0005524">
    <property type="term" value="F:ATP binding"/>
    <property type="evidence" value="ECO:0007669"/>
    <property type="project" value="UniProtKB-KW"/>
</dbReference>
<evidence type="ECO:0000256" key="2">
    <source>
        <dbReference type="ARBA" id="ARBA00022705"/>
    </source>
</evidence>
<accession>A0A485AX47</accession>
<dbReference type="AlphaFoldDB" id="A0A485AX47"/>
<dbReference type="SUPFAM" id="SSF52540">
    <property type="entry name" value="P-loop containing nucleoside triphosphate hydrolases"/>
    <property type="match status" value="1"/>
</dbReference>
<evidence type="ECO:0000256" key="5">
    <source>
        <dbReference type="ARBA" id="ARBA00022840"/>
    </source>
</evidence>
<comment type="catalytic activity">
    <reaction evidence="10">
        <text>ATP + H2O = ADP + phosphate + H(+)</text>
        <dbReference type="Rhea" id="RHEA:13065"/>
        <dbReference type="ChEBI" id="CHEBI:15377"/>
        <dbReference type="ChEBI" id="CHEBI:15378"/>
        <dbReference type="ChEBI" id="CHEBI:30616"/>
        <dbReference type="ChEBI" id="CHEBI:43474"/>
        <dbReference type="ChEBI" id="CHEBI:456216"/>
    </reaction>
    <physiologicalReaction direction="left-to-right" evidence="10">
        <dbReference type="Rhea" id="RHEA:13066"/>
    </physiologicalReaction>
</comment>
<evidence type="ECO:0000256" key="1">
    <source>
        <dbReference type="ARBA" id="ARBA00022515"/>
    </source>
</evidence>
<dbReference type="GO" id="GO:0016787">
    <property type="term" value="F:hydrolase activity"/>
    <property type="evidence" value="ECO:0007669"/>
    <property type="project" value="UniProtKB-KW"/>
</dbReference>
<evidence type="ECO:0000259" key="11">
    <source>
        <dbReference type="SMART" id="SM00382"/>
    </source>
</evidence>
<dbReference type="GO" id="GO:0006269">
    <property type="term" value="P:DNA replication, synthesis of primer"/>
    <property type="evidence" value="ECO:0007669"/>
    <property type="project" value="UniProtKB-KW"/>
</dbReference>
<organism evidence="12 13">
    <name type="scientific">Raoultella terrigena</name>
    <name type="common">Klebsiella terrigena</name>
    <dbReference type="NCBI Taxonomy" id="577"/>
    <lineage>
        <taxon>Bacteria</taxon>
        <taxon>Pseudomonadati</taxon>
        <taxon>Pseudomonadota</taxon>
        <taxon>Gammaproteobacteria</taxon>
        <taxon>Enterobacterales</taxon>
        <taxon>Enterobacteriaceae</taxon>
        <taxon>Klebsiella/Raoultella group</taxon>
        <taxon>Raoultella</taxon>
    </lineage>
</organism>
<evidence type="ECO:0000256" key="7">
    <source>
        <dbReference type="ARBA" id="ARBA00038338"/>
    </source>
</evidence>
<dbReference type="InterPro" id="IPR003593">
    <property type="entry name" value="AAA+_ATPase"/>
</dbReference>
<dbReference type="FunFam" id="3.40.50.300:FF:000266">
    <property type="entry name" value="DNA replication protein DnaC"/>
    <property type="match status" value="1"/>
</dbReference>
<dbReference type="InterPro" id="IPR027417">
    <property type="entry name" value="P-loop_NTPase"/>
</dbReference>
<evidence type="ECO:0000256" key="8">
    <source>
        <dbReference type="ARBA" id="ARBA00044977"/>
    </source>
</evidence>
<keyword evidence="1" id="KW-0639">Primosome</keyword>
<sequence length="274" mass="31656">MSMKNVGELMKRLQKMMPAHVEPAFKTGEELLAWQKEQGKLRSEALERENRAMKMQRTFNRSGIRPLHQNCSFENYRVECEGQMNALSRARQYVEEFDGNIASFIFSGKPGTGKNHLAAAICNELLLRGKSVLIITVADIMSAMKDTFGNREISEEQLLNDLSRVDLLVIDEIGMQTESRYEKVIINQIVDRRSSSKRPTGMLTNSNMDEMNKLLGERVMDRMRLGNSLWVIFNWDSYRHRVTGQRVLRHFRSQAALYSRNSYITTKSTVYEIC</sequence>
<feature type="domain" description="AAA+ ATPase" evidence="11">
    <location>
        <begin position="100"/>
        <end position="229"/>
    </location>
</feature>
<dbReference type="Proteomes" id="UP000332594">
    <property type="component" value="Unassembled WGS sequence"/>
</dbReference>
<reference evidence="12 13" key="1">
    <citation type="submission" date="2019-03" db="EMBL/GenBank/DDBJ databases">
        <authorList>
            <consortium name="Pathogen Informatics"/>
        </authorList>
    </citation>
    <scope>NUCLEOTIDE SEQUENCE [LARGE SCALE GENOMIC DNA]</scope>
    <source>
        <strain evidence="12 13">NCTC13038</strain>
    </source>
</reference>
<dbReference type="GO" id="GO:0003677">
    <property type="term" value="F:DNA binding"/>
    <property type="evidence" value="ECO:0007669"/>
    <property type="project" value="UniProtKB-KW"/>
</dbReference>
<dbReference type="InterPro" id="IPR002611">
    <property type="entry name" value="IstB_ATP-bd"/>
</dbReference>
<keyword evidence="4" id="KW-0378">Hydrolase</keyword>
<evidence type="ECO:0000256" key="9">
    <source>
        <dbReference type="ARBA" id="ARBA00045009"/>
    </source>
</evidence>
<keyword evidence="6" id="KW-0238">DNA-binding</keyword>
<evidence type="ECO:0000256" key="4">
    <source>
        <dbReference type="ARBA" id="ARBA00022801"/>
    </source>
</evidence>
<keyword evidence="5" id="KW-0067">ATP-binding</keyword>
<evidence type="ECO:0000313" key="12">
    <source>
        <dbReference type="EMBL" id="VFS65545.1"/>
    </source>
</evidence>
<dbReference type="PANTHER" id="PTHR30050">
    <property type="entry name" value="CHROMOSOMAL REPLICATION INITIATOR PROTEIN DNAA"/>
    <property type="match status" value="1"/>
</dbReference>
<name>A0A485AX47_RAOTE</name>
<dbReference type="InterPro" id="IPR028350">
    <property type="entry name" value="DNAC/IstB-like"/>
</dbReference>
<dbReference type="PIRSF" id="PIRSF003073">
    <property type="entry name" value="DNAC_TnpB_IstB"/>
    <property type="match status" value="1"/>
</dbReference>
<gene>
    <name evidence="12" type="primary">dnaC</name>
    <name evidence="12" type="ORF">NCTC13038_00512</name>
</gene>
<dbReference type="GO" id="GO:1990077">
    <property type="term" value="C:primosome complex"/>
    <property type="evidence" value="ECO:0007669"/>
    <property type="project" value="UniProtKB-KW"/>
</dbReference>
<protein>
    <recommendedName>
        <fullName evidence="8">Replicative helicase loader DnaC</fullName>
    </recommendedName>
    <alternativeName>
        <fullName evidence="9">DNA replication protein DnaC</fullName>
    </alternativeName>
</protein>
<evidence type="ECO:0000256" key="10">
    <source>
        <dbReference type="ARBA" id="ARBA00048778"/>
    </source>
</evidence>
<dbReference type="Gene3D" id="3.40.50.300">
    <property type="entry name" value="P-loop containing nucleotide triphosphate hydrolases"/>
    <property type="match status" value="1"/>
</dbReference>
<evidence type="ECO:0000256" key="3">
    <source>
        <dbReference type="ARBA" id="ARBA00022741"/>
    </source>
</evidence>
<keyword evidence="3" id="KW-0547">Nucleotide-binding</keyword>